<evidence type="ECO:0000313" key="4">
    <source>
        <dbReference type="Proteomes" id="UP000666915"/>
    </source>
</evidence>
<dbReference type="SUPFAM" id="SSF55811">
    <property type="entry name" value="Nudix"/>
    <property type="match status" value="1"/>
</dbReference>
<evidence type="ECO:0000259" key="2">
    <source>
        <dbReference type="PROSITE" id="PS51462"/>
    </source>
</evidence>
<dbReference type="Proteomes" id="UP000666915">
    <property type="component" value="Unassembled WGS sequence"/>
</dbReference>
<keyword evidence="1" id="KW-0378">Hydrolase</keyword>
<reference evidence="3 4" key="1">
    <citation type="submission" date="2021-03" db="EMBL/GenBank/DDBJ databases">
        <authorList>
            <person name="Kanchanasin P."/>
            <person name="Saeng-In P."/>
            <person name="Phongsopitanun W."/>
            <person name="Yuki M."/>
            <person name="Kudo T."/>
            <person name="Ohkuma M."/>
            <person name="Tanasupawat S."/>
        </authorList>
    </citation>
    <scope>NUCLEOTIDE SEQUENCE [LARGE SCALE GENOMIC DNA]</scope>
    <source>
        <strain evidence="3 4">L46</strain>
    </source>
</reference>
<dbReference type="RefSeq" id="WP_208265414.1">
    <property type="nucleotide sequence ID" value="NZ_BAAAGM010000099.1"/>
</dbReference>
<protein>
    <submittedName>
        <fullName evidence="3">NUDIX domain-containing protein</fullName>
    </submittedName>
</protein>
<dbReference type="InterPro" id="IPR015797">
    <property type="entry name" value="NUDIX_hydrolase-like_dom_sf"/>
</dbReference>
<evidence type="ECO:0000256" key="1">
    <source>
        <dbReference type="ARBA" id="ARBA00022801"/>
    </source>
</evidence>
<dbReference type="Pfam" id="PF00293">
    <property type="entry name" value="NUDIX"/>
    <property type="match status" value="1"/>
</dbReference>
<sequence length="135" mass="14719">MAGVADLDVVAWVRVVDGRLLAVRSRGRDLLYLPGGKREPGEDDWAALSREVREELDVELDRASFRELGVIRAPAHDQPDYTHARMACFTAACRGAIAASGEVDEYLYLAPADRDLLAPAARAALDLALDHGLLH</sequence>
<evidence type="ECO:0000313" key="3">
    <source>
        <dbReference type="EMBL" id="MBO2437083.1"/>
    </source>
</evidence>
<dbReference type="PROSITE" id="PS00893">
    <property type="entry name" value="NUDIX_BOX"/>
    <property type="match status" value="1"/>
</dbReference>
<keyword evidence="4" id="KW-1185">Reference proteome</keyword>
<accession>A0ABS3QSX9</accession>
<dbReference type="InterPro" id="IPR000086">
    <property type="entry name" value="NUDIX_hydrolase_dom"/>
</dbReference>
<proteinExistence type="predicted"/>
<organism evidence="3 4">
    <name type="scientific">Actinomadura nitritigenes</name>
    <dbReference type="NCBI Taxonomy" id="134602"/>
    <lineage>
        <taxon>Bacteria</taxon>
        <taxon>Bacillati</taxon>
        <taxon>Actinomycetota</taxon>
        <taxon>Actinomycetes</taxon>
        <taxon>Streptosporangiales</taxon>
        <taxon>Thermomonosporaceae</taxon>
        <taxon>Actinomadura</taxon>
    </lineage>
</organism>
<gene>
    <name evidence="3" type="ORF">J4557_06065</name>
</gene>
<dbReference type="EMBL" id="JAGEOK010000003">
    <property type="protein sequence ID" value="MBO2437083.1"/>
    <property type="molecule type" value="Genomic_DNA"/>
</dbReference>
<dbReference type="InterPro" id="IPR020084">
    <property type="entry name" value="NUDIX_hydrolase_CS"/>
</dbReference>
<dbReference type="PROSITE" id="PS51462">
    <property type="entry name" value="NUDIX"/>
    <property type="match status" value="1"/>
</dbReference>
<dbReference type="CDD" id="cd04690">
    <property type="entry name" value="NUDIX_Hydrolase"/>
    <property type="match status" value="1"/>
</dbReference>
<comment type="caution">
    <text evidence="3">The sequence shown here is derived from an EMBL/GenBank/DDBJ whole genome shotgun (WGS) entry which is preliminary data.</text>
</comment>
<name>A0ABS3QSX9_9ACTN</name>
<dbReference type="Gene3D" id="3.90.79.10">
    <property type="entry name" value="Nucleoside Triphosphate Pyrophosphohydrolase"/>
    <property type="match status" value="1"/>
</dbReference>
<feature type="domain" description="Nudix hydrolase" evidence="2">
    <location>
        <begin position="4"/>
        <end position="130"/>
    </location>
</feature>